<proteinExistence type="predicted"/>
<dbReference type="PROSITE" id="PS50157">
    <property type="entry name" value="ZINC_FINGER_C2H2_2"/>
    <property type="match status" value="1"/>
</dbReference>
<protein>
    <recommendedName>
        <fullName evidence="1">C2H2-type domain-containing protein</fullName>
    </recommendedName>
</protein>
<dbReference type="KEGG" id="nga:Ngar_c01810"/>
<dbReference type="Pfam" id="PF11387">
    <property type="entry name" value="DUF2795"/>
    <property type="match status" value="2"/>
</dbReference>
<dbReference type="HOGENOM" id="CLU_1438157_0_0_2"/>
<dbReference type="InterPro" id="IPR013087">
    <property type="entry name" value="Znf_C2H2_type"/>
</dbReference>
<reference evidence="2 3" key="1">
    <citation type="journal article" date="2012" name="Environ. Microbiol.">
        <title>The genome of the ammonia-oxidizing Candidatus Nitrososphaera gargensis: insights into metabolic versatility and environmental adaptations.</title>
        <authorList>
            <person name="Spang A."/>
            <person name="Poehlein A."/>
            <person name="Offre P."/>
            <person name="Zumbragel S."/>
            <person name="Haider S."/>
            <person name="Rychlik N."/>
            <person name="Nowka B."/>
            <person name="Schmeisser C."/>
            <person name="Lebedeva E.V."/>
            <person name="Rattei T."/>
            <person name="Bohm C."/>
            <person name="Schmid M."/>
            <person name="Galushko A."/>
            <person name="Hatzenpichler R."/>
            <person name="Weinmaier T."/>
            <person name="Daniel R."/>
            <person name="Schleper C."/>
            <person name="Spieck E."/>
            <person name="Streit W."/>
            <person name="Wagner M."/>
        </authorList>
    </citation>
    <scope>NUCLEOTIDE SEQUENCE [LARGE SCALE GENOMIC DNA]</scope>
    <source>
        <strain evidence="3">Ga9.2</strain>
    </source>
</reference>
<dbReference type="Gene3D" id="3.30.160.60">
    <property type="entry name" value="Classic Zinc Finger"/>
    <property type="match status" value="1"/>
</dbReference>
<sequence length="188" mass="20520">MAQFTCNVCGDGFDQKSRFERHMATSHPERAPSAADVEKALSGIQYPKTREELVRYASQQVSDKDLMDIINSLPSRVYRDSAEVAIALGEVKQRQGVRSAEEVAKTEAPSTKGGRAAATSSVSAATIAKVLSGTDFPKNKGELRDYAQKHMTEVEVADPQAIMGILDKLPDREYQDMADVEKSVGQVL</sequence>
<dbReference type="PROSITE" id="PS00028">
    <property type="entry name" value="ZINC_FINGER_C2H2_1"/>
    <property type="match status" value="1"/>
</dbReference>
<dbReference type="Proteomes" id="UP000008037">
    <property type="component" value="Chromosome"/>
</dbReference>
<dbReference type="SUPFAM" id="SSF57667">
    <property type="entry name" value="beta-beta-alpha zinc fingers"/>
    <property type="match status" value="1"/>
</dbReference>
<organism evidence="2 3">
    <name type="scientific">Nitrososphaera gargensis (strain Ga9.2)</name>
    <dbReference type="NCBI Taxonomy" id="1237085"/>
    <lineage>
        <taxon>Archaea</taxon>
        <taxon>Nitrososphaerota</taxon>
        <taxon>Nitrososphaeria</taxon>
        <taxon>Nitrososphaerales</taxon>
        <taxon>Nitrososphaeraceae</taxon>
        <taxon>Nitrososphaera</taxon>
    </lineage>
</organism>
<dbReference type="InParanoid" id="K0IC61"/>
<keyword evidence="3" id="KW-1185">Reference proteome</keyword>
<feature type="domain" description="C2H2-type" evidence="1">
    <location>
        <begin position="4"/>
        <end position="32"/>
    </location>
</feature>
<dbReference type="OrthoDB" id="106287at2157"/>
<dbReference type="RefSeq" id="WP_015017703.1">
    <property type="nucleotide sequence ID" value="NC_018719.1"/>
</dbReference>
<name>K0IC61_NITGG</name>
<dbReference type="SMART" id="SM00355">
    <property type="entry name" value="ZnF_C2H2"/>
    <property type="match status" value="1"/>
</dbReference>
<dbReference type="InterPro" id="IPR036236">
    <property type="entry name" value="Znf_C2H2_sf"/>
</dbReference>
<dbReference type="GeneID" id="13796357"/>
<dbReference type="EMBL" id="CP002408">
    <property type="protein sequence ID" value="AFU57130.1"/>
    <property type="molecule type" value="Genomic_DNA"/>
</dbReference>
<dbReference type="AlphaFoldDB" id="K0IC61"/>
<evidence type="ECO:0000259" key="1">
    <source>
        <dbReference type="PROSITE" id="PS50157"/>
    </source>
</evidence>
<dbReference type="InterPro" id="IPR021527">
    <property type="entry name" value="DUF2795"/>
</dbReference>
<evidence type="ECO:0000313" key="3">
    <source>
        <dbReference type="Proteomes" id="UP000008037"/>
    </source>
</evidence>
<gene>
    <name evidence="2" type="ordered locus">Ngar_c01810</name>
</gene>
<dbReference type="BioCyc" id="CNIT1237085:G1324-181-MONOMER"/>
<accession>K0IC61</accession>
<evidence type="ECO:0000313" key="2">
    <source>
        <dbReference type="EMBL" id="AFU57130.1"/>
    </source>
</evidence>
<dbReference type="STRING" id="1237085.Ngar_c01810"/>